<keyword evidence="2" id="KW-1185">Reference proteome</keyword>
<feature type="non-terminal residue" evidence="1">
    <location>
        <position position="1"/>
    </location>
</feature>
<reference evidence="1 2" key="1">
    <citation type="journal article" date="2016" name="Nat. Commun.">
        <title>Ectomycorrhizal ecology is imprinted in the genome of the dominant symbiotic fungus Cenococcum geophilum.</title>
        <authorList>
            <consortium name="DOE Joint Genome Institute"/>
            <person name="Peter M."/>
            <person name="Kohler A."/>
            <person name="Ohm R.A."/>
            <person name="Kuo A."/>
            <person name="Krutzmann J."/>
            <person name="Morin E."/>
            <person name="Arend M."/>
            <person name="Barry K.W."/>
            <person name="Binder M."/>
            <person name="Choi C."/>
            <person name="Clum A."/>
            <person name="Copeland A."/>
            <person name="Grisel N."/>
            <person name="Haridas S."/>
            <person name="Kipfer T."/>
            <person name="LaButti K."/>
            <person name="Lindquist E."/>
            <person name="Lipzen A."/>
            <person name="Maire R."/>
            <person name="Meier B."/>
            <person name="Mihaltcheva S."/>
            <person name="Molinier V."/>
            <person name="Murat C."/>
            <person name="Poggeler S."/>
            <person name="Quandt C.A."/>
            <person name="Sperisen C."/>
            <person name="Tritt A."/>
            <person name="Tisserant E."/>
            <person name="Crous P.W."/>
            <person name="Henrissat B."/>
            <person name="Nehls U."/>
            <person name="Egli S."/>
            <person name="Spatafora J.W."/>
            <person name="Grigoriev I.V."/>
            <person name="Martin F.M."/>
        </authorList>
    </citation>
    <scope>NUCLEOTIDE SEQUENCE [LARGE SCALE GENOMIC DNA]</scope>
    <source>
        <strain evidence="1 2">1.58</strain>
    </source>
</reference>
<protein>
    <submittedName>
        <fullName evidence="1">Uncharacterized protein</fullName>
    </submittedName>
</protein>
<sequence>IDLFNYLPNFGVLIYISCKLGVLPAHLRTHLRTHYADHAKIQALKGWLGRGVKKIIKQILNSYSVLDPRNIIIKTPPPKSPPVLGLRLYYSI</sequence>
<organism evidence="1 2">
    <name type="scientific">Cenococcum geophilum 1.58</name>
    <dbReference type="NCBI Taxonomy" id="794803"/>
    <lineage>
        <taxon>Eukaryota</taxon>
        <taxon>Fungi</taxon>
        <taxon>Dikarya</taxon>
        <taxon>Ascomycota</taxon>
        <taxon>Pezizomycotina</taxon>
        <taxon>Dothideomycetes</taxon>
        <taxon>Pleosporomycetidae</taxon>
        <taxon>Gloniales</taxon>
        <taxon>Gloniaceae</taxon>
        <taxon>Cenococcum</taxon>
    </lineage>
</organism>
<dbReference type="EMBL" id="KV748331">
    <property type="protein sequence ID" value="OCK86520.1"/>
    <property type="molecule type" value="Genomic_DNA"/>
</dbReference>
<dbReference type="Proteomes" id="UP000250078">
    <property type="component" value="Unassembled WGS sequence"/>
</dbReference>
<gene>
    <name evidence="1" type="ORF">K441DRAFT_599374</name>
</gene>
<evidence type="ECO:0000313" key="2">
    <source>
        <dbReference type="Proteomes" id="UP000250078"/>
    </source>
</evidence>
<accession>A0ACC8EJY0</accession>
<proteinExistence type="predicted"/>
<name>A0ACC8EJY0_9PEZI</name>
<evidence type="ECO:0000313" key="1">
    <source>
        <dbReference type="EMBL" id="OCK86520.1"/>
    </source>
</evidence>